<gene>
    <name evidence="7" type="ORF">TM448A00447_0010</name>
</gene>
<dbReference type="AlphaFoldDB" id="A0A6H1ZF46"/>
<dbReference type="EC" id="5.1.3.9" evidence="4"/>
<dbReference type="PROSITE" id="PS00912">
    <property type="entry name" value="DHODEHASE_2"/>
    <property type="match status" value="1"/>
</dbReference>
<comment type="pathway">
    <text evidence="3">Amino-sugar metabolism; N-acetylneuraminate degradation; D-fructose 6-phosphate from N-acetylneuraminate: step 3/5.</text>
</comment>
<evidence type="ECO:0000256" key="1">
    <source>
        <dbReference type="ARBA" id="ARBA00000056"/>
    </source>
</evidence>
<dbReference type="InterPro" id="IPR013785">
    <property type="entry name" value="Aldolase_TIM"/>
</dbReference>
<sequence>MVKVKNFENRLIVSCQDNEHWTIPMALVGGAAGVRLNGAENVAWCRNQYPMSVIIACHKMKQRDGSVSITPTSDTARRLHQAGANYVAFDARGPQDHVQAMLDALHSEGAQAVADVSSVEEGLAAWRCGADIVATTLAPFLCTEDIKALANTGIMVMAEGGIRTPWQARICLNAGAELVCVGSAITRPHVITRWFLDGIGDE</sequence>
<evidence type="ECO:0000256" key="6">
    <source>
        <dbReference type="ARBA" id="ARBA00023277"/>
    </source>
</evidence>
<dbReference type="GO" id="GO:0005829">
    <property type="term" value="C:cytosol"/>
    <property type="evidence" value="ECO:0007669"/>
    <property type="project" value="TreeGrafter"/>
</dbReference>
<dbReference type="InterPro" id="IPR007260">
    <property type="entry name" value="NanE"/>
</dbReference>
<protein>
    <recommendedName>
        <fullName evidence="4">N-acylglucosamine-6-phosphate 2-epimerase</fullName>
        <ecNumber evidence="4">5.1.3.9</ecNumber>
    </recommendedName>
</protein>
<accession>A0A6H1ZF46</accession>
<comment type="function">
    <text evidence="2">Converts N-acetylmannosamine-6-phosphate (ManNAc-6-P) to N-acetylglucosamine-6-phosphate (GlcNAc-6-P).</text>
</comment>
<proteinExistence type="predicted"/>
<dbReference type="Pfam" id="PF04131">
    <property type="entry name" value="NanE"/>
    <property type="match status" value="1"/>
</dbReference>
<evidence type="ECO:0000256" key="5">
    <source>
        <dbReference type="ARBA" id="ARBA00023235"/>
    </source>
</evidence>
<dbReference type="InterPro" id="IPR001295">
    <property type="entry name" value="Dihydroorotate_DH_CS"/>
</dbReference>
<name>A0A6H1ZF46_9ZZZZ</name>
<comment type="catalytic activity">
    <reaction evidence="1">
        <text>an N-acyl-D-glucosamine 6-phosphate = an N-acyl-D-mannosamine 6-phosphate</text>
        <dbReference type="Rhea" id="RHEA:23932"/>
        <dbReference type="ChEBI" id="CHEBI:57599"/>
        <dbReference type="ChEBI" id="CHEBI:57666"/>
        <dbReference type="EC" id="5.1.3.9"/>
    </reaction>
</comment>
<keyword evidence="6" id="KW-0119">Carbohydrate metabolism</keyword>
<dbReference type="InterPro" id="IPR011060">
    <property type="entry name" value="RibuloseP-bd_barrel"/>
</dbReference>
<evidence type="ECO:0000256" key="3">
    <source>
        <dbReference type="ARBA" id="ARBA00005081"/>
    </source>
</evidence>
<reference evidence="7" key="1">
    <citation type="submission" date="2020-03" db="EMBL/GenBank/DDBJ databases">
        <title>The deep terrestrial virosphere.</title>
        <authorList>
            <person name="Holmfeldt K."/>
            <person name="Nilsson E."/>
            <person name="Simone D."/>
            <person name="Lopez-Fernandez M."/>
            <person name="Wu X."/>
            <person name="de Brujin I."/>
            <person name="Lundin D."/>
            <person name="Andersson A."/>
            <person name="Bertilsson S."/>
            <person name="Dopson M."/>
        </authorList>
    </citation>
    <scope>NUCLEOTIDE SEQUENCE</scope>
    <source>
        <strain evidence="7">TM448A00447</strain>
    </source>
</reference>
<dbReference type="GO" id="GO:0016627">
    <property type="term" value="F:oxidoreductase activity, acting on the CH-CH group of donors"/>
    <property type="evidence" value="ECO:0007669"/>
    <property type="project" value="InterPro"/>
</dbReference>
<keyword evidence="5" id="KW-0413">Isomerase</keyword>
<dbReference type="GO" id="GO:0047465">
    <property type="term" value="F:N-acylglucosamine-6-phosphate 2-epimerase activity"/>
    <property type="evidence" value="ECO:0007669"/>
    <property type="project" value="UniProtKB-EC"/>
</dbReference>
<dbReference type="GO" id="GO:0006207">
    <property type="term" value="P:'de novo' pyrimidine nucleobase biosynthetic process"/>
    <property type="evidence" value="ECO:0007669"/>
    <property type="project" value="InterPro"/>
</dbReference>
<dbReference type="UniPathway" id="UPA00629">
    <property type="reaction ID" value="UER00682"/>
</dbReference>
<dbReference type="SUPFAM" id="SSF51366">
    <property type="entry name" value="Ribulose-phoshate binding barrel"/>
    <property type="match status" value="1"/>
</dbReference>
<dbReference type="PANTHER" id="PTHR36204:SF1">
    <property type="entry name" value="N-ACETYLMANNOSAMINE-6-PHOSPHATE 2-EPIMERASE-RELATED"/>
    <property type="match status" value="1"/>
</dbReference>
<evidence type="ECO:0000313" key="7">
    <source>
        <dbReference type="EMBL" id="QJA46533.1"/>
    </source>
</evidence>
<dbReference type="GO" id="GO:0006053">
    <property type="term" value="P:N-acetylmannosamine catabolic process"/>
    <property type="evidence" value="ECO:0007669"/>
    <property type="project" value="TreeGrafter"/>
</dbReference>
<evidence type="ECO:0000256" key="4">
    <source>
        <dbReference type="ARBA" id="ARBA00013180"/>
    </source>
</evidence>
<evidence type="ECO:0000256" key="2">
    <source>
        <dbReference type="ARBA" id="ARBA00002147"/>
    </source>
</evidence>
<dbReference type="EMBL" id="MT144014">
    <property type="protein sequence ID" value="QJA46533.1"/>
    <property type="molecule type" value="Genomic_DNA"/>
</dbReference>
<organism evidence="7">
    <name type="scientific">viral metagenome</name>
    <dbReference type="NCBI Taxonomy" id="1070528"/>
    <lineage>
        <taxon>unclassified sequences</taxon>
        <taxon>metagenomes</taxon>
        <taxon>organismal metagenomes</taxon>
    </lineage>
</organism>
<dbReference type="Gene3D" id="3.20.20.70">
    <property type="entry name" value="Aldolase class I"/>
    <property type="match status" value="1"/>
</dbReference>
<dbReference type="GO" id="GO:0019262">
    <property type="term" value="P:N-acetylneuraminate catabolic process"/>
    <property type="evidence" value="ECO:0007669"/>
    <property type="project" value="UniProtKB-UniPathway"/>
</dbReference>
<dbReference type="PANTHER" id="PTHR36204">
    <property type="entry name" value="N-ACETYLMANNOSAMINE-6-PHOSPHATE 2-EPIMERASE-RELATED"/>
    <property type="match status" value="1"/>
</dbReference>